<proteinExistence type="predicted"/>
<dbReference type="RefSeq" id="WP_129463227.1">
    <property type="nucleotide sequence ID" value="NZ_SBKQ01000002.1"/>
</dbReference>
<name>A0A4Q1KYL0_9FLAO</name>
<comment type="caution">
    <text evidence="1">The sequence shown here is derived from an EMBL/GenBank/DDBJ whole genome shotgun (WGS) entry which is preliminary data.</text>
</comment>
<reference evidence="2" key="1">
    <citation type="submission" date="2019-01" db="EMBL/GenBank/DDBJ databases">
        <title>Cytophagaceae bacterium strain CAR-16.</title>
        <authorList>
            <person name="Chen W.-M."/>
        </authorList>
    </citation>
    <scope>NUCLEOTIDE SEQUENCE [LARGE SCALE GENOMIC DNA]</scope>
    <source>
        <strain evidence="2">ICH-30</strain>
    </source>
</reference>
<dbReference type="OrthoDB" id="679547at2"/>
<sequence length="830" mass="96839">MNKKINFIFFFACIFNAFSQESLSSTEYEKIIKPIEHVEKNMAQEVLYVQTDKDIYETGEEIWFNATIFQTINNQPFSNSQIVYFNLLNQERKKIHSAKYAINDSSSNGNFYVSDTITPGKYYLSAYTKNSIANILNSNNSVKEIEIRKTISPKILISEEVDNSDEKTIKIKIKLFLRNGETANDASVKLQATNNKKSKTITKNITDSNGFTELYIERNKIDEFKNFNLIIKTNERLIENKSINLSTLSNKINVEFYPEGGNLIEGINQKIAIKFKNRIYKNSNSKAYIIKNNKIIDSIDIDKNGIGIYNFKPMKLEKYFVKIDNNSFEFPKPKIESTKLELVSQNKSNYNFEIINKSENLHNKQIYIRAQAKGIIFWLAKIKLNKERINFKIPKHILPNHITEISLIGIDEDIICTRYIYSNFEQRLNCKLLNYEEEKSINNKSKVKLKIQILDNDKNPVEARANITVFDNLFKIETYERSMQSFLKIENDITPKLNYPTEYFRKNDIDNLMLTLDKKSYKWSHDNIEDNLKKVNILEDLKGSVYLKNKSGQLENPGNTEIYITTSSGIFMTETNENGFFSIDAKLLELFQNEKIILNTSNENLFINLLKNKEEDIEQFYSSDLFNRFSDISLKDTIVIKNKIKNFSFNSVNFLDEVVLTKKLPEKPKYSANFLEYIGGNNDHVCFQFNVLNCKNHRIGFKPRHGEYYYVVEENSFFPPTLKKYIDPLVLEKEAKLEEKKLKSYVFIETLKANKNFPHPNYELDKESLEFPDYRKTLFWSNNLKSNSNGIIEVEFFTSDITGLFRGEIDVFDENGNFGSLIFNLSVNKN</sequence>
<dbReference type="EMBL" id="SBKQ01000002">
    <property type="protein sequence ID" value="RXR34820.1"/>
    <property type="molecule type" value="Genomic_DNA"/>
</dbReference>
<gene>
    <name evidence="1" type="ORF">EQG68_02620</name>
</gene>
<accession>A0A4Q1KYL0</accession>
<evidence type="ECO:0000313" key="1">
    <source>
        <dbReference type="EMBL" id="RXR34820.1"/>
    </source>
</evidence>
<dbReference type="Proteomes" id="UP000289734">
    <property type="component" value="Unassembled WGS sequence"/>
</dbReference>
<evidence type="ECO:0000313" key="2">
    <source>
        <dbReference type="Proteomes" id="UP000289734"/>
    </source>
</evidence>
<organism evidence="1 2">
    <name type="scientific">Flavobacterium piscinae</name>
    <dbReference type="NCBI Taxonomy" id="2506424"/>
    <lineage>
        <taxon>Bacteria</taxon>
        <taxon>Pseudomonadati</taxon>
        <taxon>Bacteroidota</taxon>
        <taxon>Flavobacteriia</taxon>
        <taxon>Flavobacteriales</taxon>
        <taxon>Flavobacteriaceae</taxon>
        <taxon>Flavobacterium</taxon>
    </lineage>
</organism>
<protein>
    <recommendedName>
        <fullName evidence="3">Carboxypeptidase regulatory-like domain-containing protein</fullName>
    </recommendedName>
</protein>
<keyword evidence="2" id="KW-1185">Reference proteome</keyword>
<evidence type="ECO:0008006" key="3">
    <source>
        <dbReference type="Google" id="ProtNLM"/>
    </source>
</evidence>
<dbReference type="Gene3D" id="2.60.40.1930">
    <property type="match status" value="1"/>
</dbReference>
<dbReference type="AlphaFoldDB" id="A0A4Q1KYL0"/>